<dbReference type="GeneID" id="119740141"/>
<keyword evidence="3" id="KW-1185">Reference proteome</keyword>
<dbReference type="Proteomes" id="UP000887568">
    <property type="component" value="Unplaced"/>
</dbReference>
<evidence type="ECO:0000313" key="3">
    <source>
        <dbReference type="Proteomes" id="UP000887568"/>
    </source>
</evidence>
<dbReference type="OrthoDB" id="10058639at2759"/>
<dbReference type="AlphaFoldDB" id="A0A914B5C1"/>
<evidence type="ECO:0000256" key="1">
    <source>
        <dbReference type="SAM" id="SignalP"/>
    </source>
</evidence>
<dbReference type="RefSeq" id="XP_038071278.1">
    <property type="nucleotide sequence ID" value="XM_038215350.1"/>
</dbReference>
<protein>
    <submittedName>
        <fullName evidence="2">Uncharacterized protein</fullName>
    </submittedName>
</protein>
<feature type="chain" id="PRO_5037571945" evidence="1">
    <location>
        <begin position="24"/>
        <end position="284"/>
    </location>
</feature>
<name>A0A914B5C1_PATMI</name>
<sequence>MAWYANTISVLLTIMLVLHGVGAEVTEDSMAVDSTTVLTTVVVTEVVTELVTEATEVVTELETMATDLTTETAVATTAAVDTTAVATTAVVTTAFATTAAESLTTVASASDIEAYGLSVTSPDNLIFDLDVDNIVSYSIVVRNAGGTDIAARSSGDNFALTFLISSHADPTDVDATTVEFVAETSSAENLQAGITAGSTVTITGANAMINIPSASCSTYLYTCVQVSKASGASYDDSVATNNYYCLAFGDTAENLAGLVPCSGCAIKVSITLLLLAAIASQLLS</sequence>
<evidence type="ECO:0000313" key="2">
    <source>
        <dbReference type="EnsemblMetazoa" id="XP_038071278.1"/>
    </source>
</evidence>
<organism evidence="2 3">
    <name type="scientific">Patiria miniata</name>
    <name type="common">Bat star</name>
    <name type="synonym">Asterina miniata</name>
    <dbReference type="NCBI Taxonomy" id="46514"/>
    <lineage>
        <taxon>Eukaryota</taxon>
        <taxon>Metazoa</taxon>
        <taxon>Echinodermata</taxon>
        <taxon>Eleutherozoa</taxon>
        <taxon>Asterozoa</taxon>
        <taxon>Asteroidea</taxon>
        <taxon>Valvatacea</taxon>
        <taxon>Valvatida</taxon>
        <taxon>Asterinidae</taxon>
        <taxon>Patiria</taxon>
    </lineage>
</organism>
<dbReference type="EnsemblMetazoa" id="XM_038215350.1">
    <property type="protein sequence ID" value="XP_038071278.1"/>
    <property type="gene ID" value="LOC119740141"/>
</dbReference>
<dbReference type="OMA" id="YCLAFGD"/>
<accession>A0A914B5C1</accession>
<reference evidence="2" key="1">
    <citation type="submission" date="2022-11" db="UniProtKB">
        <authorList>
            <consortium name="EnsemblMetazoa"/>
        </authorList>
    </citation>
    <scope>IDENTIFICATION</scope>
</reference>
<proteinExistence type="predicted"/>
<feature type="signal peptide" evidence="1">
    <location>
        <begin position="1"/>
        <end position="23"/>
    </location>
</feature>
<keyword evidence="1" id="KW-0732">Signal</keyword>